<name>A0A6M3JH05_9ZZZZ</name>
<gene>
    <name evidence="1" type="ORF">MM415A04570_0009</name>
    <name evidence="2" type="ORF">MM415B02430_0009</name>
</gene>
<accession>A0A6M3JH05</accession>
<reference evidence="1" key="1">
    <citation type="submission" date="2020-03" db="EMBL/GenBank/DDBJ databases">
        <title>The deep terrestrial virosphere.</title>
        <authorList>
            <person name="Holmfeldt K."/>
            <person name="Nilsson E."/>
            <person name="Simone D."/>
            <person name="Lopez-Fernandez M."/>
            <person name="Wu X."/>
            <person name="de Brujin I."/>
            <person name="Lundin D."/>
            <person name="Andersson A."/>
            <person name="Bertilsson S."/>
            <person name="Dopson M."/>
        </authorList>
    </citation>
    <scope>NUCLEOTIDE SEQUENCE</scope>
    <source>
        <strain evidence="1">MM415A04570</strain>
        <strain evidence="2">MM415B02430</strain>
    </source>
</reference>
<dbReference type="AlphaFoldDB" id="A0A6M3JH05"/>
<protein>
    <submittedName>
        <fullName evidence="1">Uncharacterized protein</fullName>
    </submittedName>
</protein>
<evidence type="ECO:0000313" key="1">
    <source>
        <dbReference type="EMBL" id="QJA69459.1"/>
    </source>
</evidence>
<organism evidence="1">
    <name type="scientific">viral metagenome</name>
    <dbReference type="NCBI Taxonomy" id="1070528"/>
    <lineage>
        <taxon>unclassified sequences</taxon>
        <taxon>metagenomes</taxon>
        <taxon>organismal metagenomes</taxon>
    </lineage>
</organism>
<dbReference type="EMBL" id="MT141707">
    <property type="protein sequence ID" value="QJA69459.1"/>
    <property type="molecule type" value="Genomic_DNA"/>
</dbReference>
<dbReference type="EMBL" id="MT142895">
    <property type="protein sequence ID" value="QJA90168.1"/>
    <property type="molecule type" value="Genomic_DNA"/>
</dbReference>
<evidence type="ECO:0000313" key="2">
    <source>
        <dbReference type="EMBL" id="QJA90168.1"/>
    </source>
</evidence>
<sequence>MSADNFLGIYKENNRRYVARNCFSECEGDCSNCNSAPVFIAKSLTEAVKKAEEELGYDVYEYGYRFFNL</sequence>
<proteinExistence type="predicted"/>